<feature type="transmembrane region" description="Helical" evidence="8">
    <location>
        <begin position="532"/>
        <end position="555"/>
    </location>
</feature>
<comment type="similarity">
    <text evidence="2">Belongs to the SLC13A/DASS transporter (TC 2.A.47) family. DIT1 subfamily.</text>
</comment>
<dbReference type="eggNOG" id="ENOG502QQ8W">
    <property type="taxonomic scope" value="Eukaryota"/>
</dbReference>
<dbReference type="RefSeq" id="XP_005850013.1">
    <property type="nucleotide sequence ID" value="XM_005849951.1"/>
</dbReference>
<protein>
    <submittedName>
        <fullName evidence="9">Uncharacterized protein</fullName>
    </submittedName>
</protein>
<organism evidence="10">
    <name type="scientific">Chlorella variabilis</name>
    <name type="common">Green alga</name>
    <dbReference type="NCBI Taxonomy" id="554065"/>
    <lineage>
        <taxon>Eukaryota</taxon>
        <taxon>Viridiplantae</taxon>
        <taxon>Chlorophyta</taxon>
        <taxon>core chlorophytes</taxon>
        <taxon>Trebouxiophyceae</taxon>
        <taxon>Chlorellales</taxon>
        <taxon>Chlorellaceae</taxon>
        <taxon>Chlorella clade</taxon>
        <taxon>Chlorella</taxon>
    </lineage>
</organism>
<evidence type="ECO:0000256" key="4">
    <source>
        <dbReference type="ARBA" id="ARBA00022780"/>
    </source>
</evidence>
<evidence type="ECO:0000256" key="6">
    <source>
        <dbReference type="ARBA" id="ARBA00023136"/>
    </source>
</evidence>
<evidence type="ECO:0000256" key="1">
    <source>
        <dbReference type="ARBA" id="ARBA00004478"/>
    </source>
</evidence>
<feature type="transmembrane region" description="Helical" evidence="8">
    <location>
        <begin position="131"/>
        <end position="152"/>
    </location>
</feature>
<dbReference type="InterPro" id="IPR001898">
    <property type="entry name" value="SLC13A/DASS"/>
</dbReference>
<dbReference type="KEGG" id="cvr:CHLNCDRAFT_20518"/>
<dbReference type="Proteomes" id="UP000008141">
    <property type="component" value="Unassembled WGS sequence"/>
</dbReference>
<name>E1Z7F5_CHLVA</name>
<evidence type="ECO:0000313" key="9">
    <source>
        <dbReference type="EMBL" id="EFN57911.1"/>
    </source>
</evidence>
<dbReference type="InterPro" id="IPR030676">
    <property type="entry name" value="CitT-rel"/>
</dbReference>
<proteinExistence type="inferred from homology"/>
<keyword evidence="10" id="KW-1185">Reference proteome</keyword>
<dbReference type="GO" id="GO:0009706">
    <property type="term" value="C:chloroplast inner membrane"/>
    <property type="evidence" value="ECO:0007669"/>
    <property type="project" value="UniProtKB-SubCell"/>
</dbReference>
<dbReference type="PANTHER" id="PTHR42826">
    <property type="entry name" value="DICARBOXYLATE TRANSPORTER 2.1, CHLOROPLASTIC"/>
    <property type="match status" value="1"/>
</dbReference>
<accession>E1Z7F5</accession>
<gene>
    <name evidence="9" type="ORF">CHLNCDRAFT_20518</name>
</gene>
<keyword evidence="4" id="KW-1001">Plastid inner membrane</keyword>
<keyword evidence="6 8" id="KW-0472">Membrane</keyword>
<dbReference type="STRING" id="554065.E1Z7F5"/>
<dbReference type="InParanoid" id="E1Z7F5"/>
<feature type="region of interest" description="Disordered" evidence="7">
    <location>
        <begin position="305"/>
        <end position="330"/>
    </location>
</feature>
<reference evidence="9 10" key="1">
    <citation type="journal article" date="2010" name="Plant Cell">
        <title>The Chlorella variabilis NC64A genome reveals adaptation to photosymbiosis, coevolution with viruses, and cryptic sex.</title>
        <authorList>
            <person name="Blanc G."/>
            <person name="Duncan G."/>
            <person name="Agarkova I."/>
            <person name="Borodovsky M."/>
            <person name="Gurnon J."/>
            <person name="Kuo A."/>
            <person name="Lindquist E."/>
            <person name="Lucas S."/>
            <person name="Pangilinan J."/>
            <person name="Polle J."/>
            <person name="Salamov A."/>
            <person name="Terry A."/>
            <person name="Yamada T."/>
            <person name="Dunigan D.D."/>
            <person name="Grigoriev I.V."/>
            <person name="Claverie J.M."/>
            <person name="Van Etten J.L."/>
        </authorList>
    </citation>
    <scope>NUCLEOTIDE SEQUENCE [LARGE SCALE GENOMIC DNA]</scope>
    <source>
        <strain evidence="9 10">NC64A</strain>
    </source>
</reference>
<dbReference type="EMBL" id="GL433838">
    <property type="protein sequence ID" value="EFN57911.1"/>
    <property type="molecule type" value="Genomic_DNA"/>
</dbReference>
<feature type="compositionally biased region" description="Pro residues" evidence="7">
    <location>
        <begin position="32"/>
        <end position="50"/>
    </location>
</feature>
<comment type="subcellular location">
    <subcellularLocation>
        <location evidence="1">Plastid</location>
        <location evidence="1">Chloroplast inner membrane</location>
        <topology evidence="1">Multi-pass membrane protein</topology>
    </subcellularLocation>
</comment>
<evidence type="ECO:0000313" key="10">
    <source>
        <dbReference type="Proteomes" id="UP000008141"/>
    </source>
</evidence>
<feature type="transmembrane region" description="Helical" evidence="8">
    <location>
        <begin position="231"/>
        <end position="254"/>
    </location>
</feature>
<feature type="transmembrane region" description="Helical" evidence="8">
    <location>
        <begin position="400"/>
        <end position="423"/>
    </location>
</feature>
<feature type="transmembrane region" description="Helical" evidence="8">
    <location>
        <begin position="164"/>
        <end position="184"/>
    </location>
</feature>
<evidence type="ECO:0000256" key="2">
    <source>
        <dbReference type="ARBA" id="ARBA00007349"/>
    </source>
</evidence>
<feature type="compositionally biased region" description="Basic residues" evidence="7">
    <location>
        <begin position="313"/>
        <end position="329"/>
    </location>
</feature>
<feature type="transmembrane region" description="Helical" evidence="8">
    <location>
        <begin position="475"/>
        <end position="500"/>
    </location>
</feature>
<keyword evidence="5 8" id="KW-1133">Transmembrane helix</keyword>
<dbReference type="NCBIfam" id="TIGR00785">
    <property type="entry name" value="dass"/>
    <property type="match status" value="1"/>
</dbReference>
<evidence type="ECO:0000256" key="5">
    <source>
        <dbReference type="ARBA" id="ARBA00022989"/>
    </source>
</evidence>
<evidence type="ECO:0000256" key="8">
    <source>
        <dbReference type="SAM" id="Phobius"/>
    </source>
</evidence>
<dbReference type="OrthoDB" id="1695362at2759"/>
<evidence type="ECO:0000256" key="3">
    <source>
        <dbReference type="ARBA" id="ARBA00022692"/>
    </source>
</evidence>
<sequence>MAPPCVPGGSALTWTKRVQCRASRYPVTEQSAPPPPPPPPPPLPLRTCRPEPPLLPPATRGADLRKLAYCAAVGASVWLLPPPHGVAPAAWRLFAVFLSTITGIILTPLPLGAVCLLGLCSAMLTGAIPPSAAFSAFASDLPWLVAAAFWLSGGFMRSGLGARIAYTIVSLFGSTTLGLTYSLVGAEALLAPAIPSVAARAGGLMLPITKALCVACGSDSAAGTERRMGSFTLMACFLCTTVTSGMFITACTANPLAISLAAQALDGAAISWGRWALAGAVPGAVCLLSIPALLYLLDPPELRDTPDAPAKAGPRRQLHSRTYPTRRRPQAREELAKLGPFSGDEQLTAAALGVTLALWVLGGPLGVSAVAATLTGLAILLVSGVVTWKQCLADHQALDTVIWFGVLMTMSSQLNTLGLIPWLQPVRLRDAAPQPAAQVVKHVGGLGLGWRSSFVIILAAYFYSHHVFASSSAHVGAMYQAFLAAAVACGTPGLVAALALGQLSSPMGCLTTNGTGSAPAYYAAGYVTHAQWYRHGAACAAFCLAVWLLAGATWWRVCGIW</sequence>
<feature type="transmembrane region" description="Helical" evidence="8">
    <location>
        <begin position="275"/>
        <end position="297"/>
    </location>
</feature>
<feature type="region of interest" description="Disordered" evidence="7">
    <location>
        <begin position="23"/>
        <end position="50"/>
    </location>
</feature>
<keyword evidence="4" id="KW-0934">Plastid</keyword>
<dbReference type="GeneID" id="17357583"/>
<dbReference type="OMA" id="CAMFLTS"/>
<feature type="transmembrane region" description="Helical" evidence="8">
    <location>
        <begin position="93"/>
        <end position="119"/>
    </location>
</feature>
<dbReference type="Pfam" id="PF00939">
    <property type="entry name" value="Na_sulph_symp"/>
    <property type="match status" value="1"/>
</dbReference>
<keyword evidence="3 8" id="KW-0812">Transmembrane</keyword>
<feature type="transmembrane region" description="Helical" evidence="8">
    <location>
        <begin position="365"/>
        <end position="388"/>
    </location>
</feature>
<dbReference type="GO" id="GO:0015140">
    <property type="term" value="F:malate transmembrane transporter activity"/>
    <property type="evidence" value="ECO:0007669"/>
    <property type="project" value="UniProtKB-ARBA"/>
</dbReference>
<feature type="transmembrane region" description="Helical" evidence="8">
    <location>
        <begin position="443"/>
        <end position="463"/>
    </location>
</feature>
<dbReference type="AlphaFoldDB" id="E1Z7F5"/>
<evidence type="ECO:0000256" key="7">
    <source>
        <dbReference type="SAM" id="MobiDB-lite"/>
    </source>
</evidence>